<comment type="caution">
    <text evidence="2">The sequence shown here is derived from an EMBL/GenBank/DDBJ whole genome shotgun (WGS) entry which is preliminary data.</text>
</comment>
<reference evidence="2" key="1">
    <citation type="submission" date="2023-10" db="EMBL/GenBank/DDBJ databases">
        <authorList>
            <person name="Chen Y."/>
            <person name="Shah S."/>
            <person name="Dougan E. K."/>
            <person name="Thang M."/>
            <person name="Chan C."/>
        </authorList>
    </citation>
    <scope>NUCLEOTIDE SEQUENCE [LARGE SCALE GENOMIC DNA]</scope>
</reference>
<feature type="transmembrane region" description="Helical" evidence="1">
    <location>
        <begin position="155"/>
        <end position="175"/>
    </location>
</feature>
<keyword evidence="3" id="KW-1185">Reference proteome</keyword>
<gene>
    <name evidence="2" type="ORF">PCOR1329_LOCUS23601</name>
</gene>
<proteinExistence type="predicted"/>
<dbReference type="EMBL" id="CAUYUJ010008014">
    <property type="protein sequence ID" value="CAK0822628.1"/>
    <property type="molecule type" value="Genomic_DNA"/>
</dbReference>
<feature type="non-terminal residue" evidence="2">
    <location>
        <position position="1"/>
    </location>
</feature>
<sequence length="224" mass="23315">VLSGAAPAPDAMFFAMVADVVPAADRLMYFGLGSAGFLASFSAGTGLSSLAQAALGPNGIVRAGVFTALVSGLLFSWVVPETAPVGGSGGGQGEIVRQKSLLQILGAGGGNSSQDWLLRYVGWIGLLSFLPQDGVVAISPYYAKQRLDLSGLETSRLLAQMLCIGGVCSIVWLSFGLRMLGRVCQDQVRVFQVMLLSRALSGVWLPDLGGLSSCSQNCRLALTR</sequence>
<feature type="transmembrane region" description="Helical" evidence="1">
    <location>
        <begin position="59"/>
        <end position="79"/>
    </location>
</feature>
<dbReference type="Proteomes" id="UP001189429">
    <property type="component" value="Unassembled WGS sequence"/>
</dbReference>
<organism evidence="2 3">
    <name type="scientific">Prorocentrum cordatum</name>
    <dbReference type="NCBI Taxonomy" id="2364126"/>
    <lineage>
        <taxon>Eukaryota</taxon>
        <taxon>Sar</taxon>
        <taxon>Alveolata</taxon>
        <taxon>Dinophyceae</taxon>
        <taxon>Prorocentrales</taxon>
        <taxon>Prorocentraceae</taxon>
        <taxon>Prorocentrum</taxon>
    </lineage>
</organism>
<evidence type="ECO:0008006" key="4">
    <source>
        <dbReference type="Google" id="ProtNLM"/>
    </source>
</evidence>
<dbReference type="SUPFAM" id="SSF103473">
    <property type="entry name" value="MFS general substrate transporter"/>
    <property type="match status" value="1"/>
</dbReference>
<dbReference type="InterPro" id="IPR036259">
    <property type="entry name" value="MFS_trans_sf"/>
</dbReference>
<evidence type="ECO:0000313" key="3">
    <source>
        <dbReference type="Proteomes" id="UP001189429"/>
    </source>
</evidence>
<accession>A0ABN9RTI5</accession>
<keyword evidence="1" id="KW-1133">Transmembrane helix</keyword>
<evidence type="ECO:0000313" key="2">
    <source>
        <dbReference type="EMBL" id="CAK0822628.1"/>
    </source>
</evidence>
<keyword evidence="1" id="KW-0812">Transmembrane</keyword>
<feature type="transmembrane region" description="Helical" evidence="1">
    <location>
        <begin position="27"/>
        <end position="47"/>
    </location>
</feature>
<feature type="non-terminal residue" evidence="2">
    <location>
        <position position="224"/>
    </location>
</feature>
<name>A0ABN9RTI5_9DINO</name>
<keyword evidence="1" id="KW-0472">Membrane</keyword>
<protein>
    <recommendedName>
        <fullName evidence="4">Solute carrier family 40 protein</fullName>
    </recommendedName>
</protein>
<dbReference type="Gene3D" id="1.20.1250.20">
    <property type="entry name" value="MFS general substrate transporter like domains"/>
    <property type="match status" value="1"/>
</dbReference>
<evidence type="ECO:0000256" key="1">
    <source>
        <dbReference type="SAM" id="Phobius"/>
    </source>
</evidence>